<dbReference type="OrthoDB" id="3508181at2759"/>
<dbReference type="AlphaFoldDB" id="A0A4S8QKN2"/>
<dbReference type="EMBL" id="PQXL01000523">
    <property type="protein sequence ID" value="THV45150.1"/>
    <property type="molecule type" value="Genomic_DNA"/>
</dbReference>
<organism evidence="1 2">
    <name type="scientific">Botrytis galanthina</name>
    <dbReference type="NCBI Taxonomy" id="278940"/>
    <lineage>
        <taxon>Eukaryota</taxon>
        <taxon>Fungi</taxon>
        <taxon>Dikarya</taxon>
        <taxon>Ascomycota</taxon>
        <taxon>Pezizomycotina</taxon>
        <taxon>Leotiomycetes</taxon>
        <taxon>Helotiales</taxon>
        <taxon>Sclerotiniaceae</taxon>
        <taxon>Botrytis</taxon>
    </lineage>
</organism>
<keyword evidence="2" id="KW-1185">Reference proteome</keyword>
<comment type="caution">
    <text evidence="1">The sequence shown here is derived from an EMBL/GenBank/DDBJ whole genome shotgun (WGS) entry which is preliminary data.</text>
</comment>
<dbReference type="Proteomes" id="UP000308671">
    <property type="component" value="Unassembled WGS sequence"/>
</dbReference>
<proteinExistence type="predicted"/>
<name>A0A4S8QKN2_9HELO</name>
<gene>
    <name evidence="1" type="ORF">BGAL_0524g00050</name>
</gene>
<protein>
    <submittedName>
        <fullName evidence="1">Uncharacterized protein</fullName>
    </submittedName>
</protein>
<accession>A0A4S8QKN2</accession>
<evidence type="ECO:0000313" key="1">
    <source>
        <dbReference type="EMBL" id="THV45150.1"/>
    </source>
</evidence>
<reference evidence="1 2" key="1">
    <citation type="submission" date="2017-12" db="EMBL/GenBank/DDBJ databases">
        <title>Comparative genomics of Botrytis spp.</title>
        <authorList>
            <person name="Valero-Jimenez C.A."/>
            <person name="Tapia P."/>
            <person name="Veloso J."/>
            <person name="Silva-Moreno E."/>
            <person name="Staats M."/>
            <person name="Valdes J.H."/>
            <person name="Van Kan J.A.L."/>
        </authorList>
    </citation>
    <scope>NUCLEOTIDE SEQUENCE [LARGE SCALE GENOMIC DNA]</scope>
    <source>
        <strain evidence="1 2">MUCL435</strain>
    </source>
</reference>
<sequence>MGSKNNRGQAKLVPMSVKIAQEQNNKKEELAAKMSAADKKWYEQRAALNKIQSEKKAAWNKLQLEKKAAEEKKLADKKITEENAKKLAATIQYECIQKHYAIVLRENGDEKKLVIDLNFIADPPTDMMALMKVLPEYASSITKVQIKMIQPMQHGSRAVYQQRVNNMNKFVEQLNSFAITELDILVDIDNENNFQQLKLAAAFNGLKFQDWCMEYQIMTSSEHYPIERYSSYGKRLRGVYRTEFVTHLFPVQFRHMGDPQVTERYEH</sequence>
<evidence type="ECO:0000313" key="2">
    <source>
        <dbReference type="Proteomes" id="UP000308671"/>
    </source>
</evidence>